<gene>
    <name evidence="11" type="ORF">M0R45_003626</name>
</gene>
<feature type="transmembrane region" description="Helical" evidence="9">
    <location>
        <begin position="453"/>
        <end position="477"/>
    </location>
</feature>
<evidence type="ECO:0000256" key="5">
    <source>
        <dbReference type="ARBA" id="ARBA00023043"/>
    </source>
</evidence>
<dbReference type="Proteomes" id="UP001457282">
    <property type="component" value="Unassembled WGS sequence"/>
</dbReference>
<comment type="subcellular location">
    <subcellularLocation>
        <location evidence="1">Membrane</location>
        <topology evidence="1">Multi-pass membrane protein</topology>
    </subcellularLocation>
</comment>
<keyword evidence="3" id="KW-0677">Repeat</keyword>
<proteinExistence type="predicted"/>
<dbReference type="EMBL" id="JBEDUW010000001">
    <property type="protein sequence ID" value="KAK9948037.1"/>
    <property type="molecule type" value="Genomic_DNA"/>
</dbReference>
<evidence type="ECO:0000256" key="7">
    <source>
        <dbReference type="PROSITE-ProRule" id="PRU00023"/>
    </source>
</evidence>
<dbReference type="PANTHER" id="PTHR24186">
    <property type="entry name" value="PROTEIN PHOSPHATASE 1 REGULATORY SUBUNIT"/>
    <property type="match status" value="1"/>
</dbReference>
<dbReference type="Pfam" id="PF12796">
    <property type="entry name" value="Ank_2"/>
    <property type="match status" value="2"/>
</dbReference>
<feature type="region of interest" description="Disordered" evidence="8">
    <location>
        <begin position="278"/>
        <end position="314"/>
    </location>
</feature>
<keyword evidence="5 7" id="KW-0040">ANK repeat</keyword>
<name>A0AAW1YH14_RUBAR</name>
<evidence type="ECO:0000259" key="10">
    <source>
        <dbReference type="Pfam" id="PF13962"/>
    </source>
</evidence>
<feature type="compositionally biased region" description="Basic and acidic residues" evidence="8">
    <location>
        <begin position="305"/>
        <end position="314"/>
    </location>
</feature>
<dbReference type="PANTHER" id="PTHR24186:SF37">
    <property type="entry name" value="PGG DOMAIN-CONTAINING PROTEIN"/>
    <property type="match status" value="1"/>
</dbReference>
<keyword evidence="6 9" id="KW-0472">Membrane</keyword>
<evidence type="ECO:0000256" key="3">
    <source>
        <dbReference type="ARBA" id="ARBA00022737"/>
    </source>
</evidence>
<evidence type="ECO:0000256" key="8">
    <source>
        <dbReference type="SAM" id="MobiDB-lite"/>
    </source>
</evidence>
<sequence>MEKKLSDAAMEGSVKMLNDLLQEDPLVLDRALVSCCSETPLHIASMLGHLDLVKELLRHKPEFASELDSCGSTPLHLAAAKGHAEIVKELLWADSAACLVRNGDGRTPLHVAAIKGRVEVVGELVRARTESTRALTDRGETVLHLCVGHNRLEGLRVLVGAIGRNDELVNWKDGDGNSILHIAVAKKQVEIIRFLLTSTGVKVNALNANSSTALDILMQSPRDLRDMEIEDSLRGVGAQRAKDVRTIEHDWVPKKEPQITRRLASVVSSNGERTITRRVTSVASTSGERQTTRVLGSSRSTQFSKESDSNKSHEWLSRKRDSLMVVASLLATVAFQAAITPPGGVWQDDYQVDENGNPVANPHTVGTSVMASTKPKEYGAFMIVNTIAFLTSLSIILLVVSGLPIKKRRWMWIQMVIMWVAITTQVSTYFISLRYMSSNDDNVQGVLKNLNEIALLTWLTLMGLVFVGNVIRLNLWVLRKYGYLKPKEENPSATIDEELEEEE</sequence>
<dbReference type="InterPro" id="IPR026961">
    <property type="entry name" value="PGG_dom"/>
</dbReference>
<evidence type="ECO:0000256" key="6">
    <source>
        <dbReference type="ARBA" id="ARBA00023136"/>
    </source>
</evidence>
<dbReference type="Gene3D" id="1.25.40.20">
    <property type="entry name" value="Ankyrin repeat-containing domain"/>
    <property type="match status" value="2"/>
</dbReference>
<keyword evidence="12" id="KW-1185">Reference proteome</keyword>
<protein>
    <recommendedName>
        <fullName evidence="10">PGG domain-containing protein</fullName>
    </recommendedName>
</protein>
<feature type="repeat" description="ANK" evidence="7">
    <location>
        <begin position="70"/>
        <end position="91"/>
    </location>
</feature>
<feature type="domain" description="PGG" evidence="10">
    <location>
        <begin position="314"/>
        <end position="433"/>
    </location>
</feature>
<dbReference type="SUPFAM" id="SSF48403">
    <property type="entry name" value="Ankyrin repeat"/>
    <property type="match status" value="1"/>
</dbReference>
<organism evidence="11 12">
    <name type="scientific">Rubus argutus</name>
    <name type="common">Southern blackberry</name>
    <dbReference type="NCBI Taxonomy" id="59490"/>
    <lineage>
        <taxon>Eukaryota</taxon>
        <taxon>Viridiplantae</taxon>
        <taxon>Streptophyta</taxon>
        <taxon>Embryophyta</taxon>
        <taxon>Tracheophyta</taxon>
        <taxon>Spermatophyta</taxon>
        <taxon>Magnoliopsida</taxon>
        <taxon>eudicotyledons</taxon>
        <taxon>Gunneridae</taxon>
        <taxon>Pentapetalae</taxon>
        <taxon>rosids</taxon>
        <taxon>fabids</taxon>
        <taxon>Rosales</taxon>
        <taxon>Rosaceae</taxon>
        <taxon>Rosoideae</taxon>
        <taxon>Rosoideae incertae sedis</taxon>
        <taxon>Rubus</taxon>
    </lineage>
</organism>
<keyword evidence="2 9" id="KW-0812">Transmembrane</keyword>
<dbReference type="InterPro" id="IPR002110">
    <property type="entry name" value="Ankyrin_rpt"/>
</dbReference>
<dbReference type="PROSITE" id="PS50088">
    <property type="entry name" value="ANK_REPEAT"/>
    <property type="match status" value="4"/>
</dbReference>
<dbReference type="InterPro" id="IPR036770">
    <property type="entry name" value="Ankyrin_rpt-contain_sf"/>
</dbReference>
<feature type="repeat" description="ANK" evidence="7">
    <location>
        <begin position="36"/>
        <end position="59"/>
    </location>
</feature>
<feature type="transmembrane region" description="Helical" evidence="9">
    <location>
        <begin position="322"/>
        <end position="339"/>
    </location>
</feature>
<accession>A0AAW1YH14</accession>
<feature type="transmembrane region" description="Helical" evidence="9">
    <location>
        <begin position="378"/>
        <end position="400"/>
    </location>
</feature>
<keyword evidence="4 9" id="KW-1133">Transmembrane helix</keyword>
<dbReference type="GO" id="GO:0005886">
    <property type="term" value="C:plasma membrane"/>
    <property type="evidence" value="ECO:0007669"/>
    <property type="project" value="TreeGrafter"/>
</dbReference>
<evidence type="ECO:0000256" key="9">
    <source>
        <dbReference type="SAM" id="Phobius"/>
    </source>
</evidence>
<evidence type="ECO:0000256" key="2">
    <source>
        <dbReference type="ARBA" id="ARBA00022692"/>
    </source>
</evidence>
<feature type="repeat" description="ANK" evidence="7">
    <location>
        <begin position="104"/>
        <end position="126"/>
    </location>
</feature>
<feature type="transmembrane region" description="Helical" evidence="9">
    <location>
        <begin position="412"/>
        <end position="433"/>
    </location>
</feature>
<evidence type="ECO:0000313" key="12">
    <source>
        <dbReference type="Proteomes" id="UP001457282"/>
    </source>
</evidence>
<evidence type="ECO:0000256" key="4">
    <source>
        <dbReference type="ARBA" id="ARBA00022989"/>
    </source>
</evidence>
<dbReference type="AlphaFoldDB" id="A0AAW1YH14"/>
<comment type="caution">
    <text evidence="11">The sequence shown here is derived from an EMBL/GenBank/DDBJ whole genome shotgun (WGS) entry which is preliminary data.</text>
</comment>
<dbReference type="PROSITE" id="PS50297">
    <property type="entry name" value="ANK_REP_REGION"/>
    <property type="match status" value="4"/>
</dbReference>
<evidence type="ECO:0000256" key="1">
    <source>
        <dbReference type="ARBA" id="ARBA00004141"/>
    </source>
</evidence>
<evidence type="ECO:0000313" key="11">
    <source>
        <dbReference type="EMBL" id="KAK9948037.1"/>
    </source>
</evidence>
<dbReference type="Pfam" id="PF13962">
    <property type="entry name" value="PGG"/>
    <property type="match status" value="1"/>
</dbReference>
<reference evidence="11 12" key="1">
    <citation type="journal article" date="2023" name="G3 (Bethesda)">
        <title>A chromosome-length genome assembly and annotation of blackberry (Rubus argutus, cv. 'Hillquist').</title>
        <authorList>
            <person name="Bruna T."/>
            <person name="Aryal R."/>
            <person name="Dudchenko O."/>
            <person name="Sargent D.J."/>
            <person name="Mead D."/>
            <person name="Buti M."/>
            <person name="Cavallini A."/>
            <person name="Hytonen T."/>
            <person name="Andres J."/>
            <person name="Pham M."/>
            <person name="Weisz D."/>
            <person name="Mascagni F."/>
            <person name="Usai G."/>
            <person name="Natali L."/>
            <person name="Bassil N."/>
            <person name="Fernandez G.E."/>
            <person name="Lomsadze A."/>
            <person name="Armour M."/>
            <person name="Olukolu B."/>
            <person name="Poorten T."/>
            <person name="Britton C."/>
            <person name="Davik J."/>
            <person name="Ashrafi H."/>
            <person name="Aiden E.L."/>
            <person name="Borodovsky M."/>
            <person name="Worthington M."/>
        </authorList>
    </citation>
    <scope>NUCLEOTIDE SEQUENCE [LARGE SCALE GENOMIC DNA]</scope>
    <source>
        <strain evidence="11">PI 553951</strain>
    </source>
</reference>
<feature type="repeat" description="ANK" evidence="7">
    <location>
        <begin position="175"/>
        <end position="208"/>
    </location>
</feature>
<dbReference type="SMART" id="SM00248">
    <property type="entry name" value="ANK"/>
    <property type="match status" value="5"/>
</dbReference>
<dbReference type="PRINTS" id="PR01415">
    <property type="entry name" value="ANKYRIN"/>
</dbReference>
<feature type="compositionally biased region" description="Polar residues" evidence="8">
    <location>
        <begin position="278"/>
        <end position="304"/>
    </location>
</feature>